<dbReference type="InterPro" id="IPR029034">
    <property type="entry name" value="Cystine-knot_cytokine"/>
</dbReference>
<evidence type="ECO:0000313" key="1">
    <source>
        <dbReference type="EMBL" id="CAD7222836.1"/>
    </source>
</evidence>
<sequence>MSFRSVVTWFIPFLLLVVLCGFTGSRTANGWPEKFTYEVTFEEEAAPKPQLDGIQHFEIVEHQSEFSGGRPQMTYEPRASPQGHRRLRHGGHSTEKKHLREALALWKETCRAAVCQPPVPQVVRVEDVHPHAISDRYITTCVILHRCQGFQGCHLRDAAKFCGPTAGSTHLVELPIVVARTSVRYRGSRSVVVGLSFENHTACSFVNKADLPHEATTFARLPDNRTFCECPESFVERQRSGNNGCFCDCFYNDDECIERMQGVRELSVTAHHCVEFGRCGNSQFCRYGAYLTSERRCPTWSEVRTDRVQERGGQITRSLLKQQYLFDRPHSEVWNNEI</sequence>
<gene>
    <name evidence="1" type="ORF">CTOB1V02_LOCUS833</name>
</gene>
<protein>
    <submittedName>
        <fullName evidence="1">Uncharacterized protein</fullName>
    </submittedName>
</protein>
<dbReference type="AlphaFoldDB" id="A0A7R8W206"/>
<dbReference type="EMBL" id="OB660109">
    <property type="protein sequence ID" value="CAD7222836.1"/>
    <property type="molecule type" value="Genomic_DNA"/>
</dbReference>
<dbReference type="PANTHER" id="PTHR21719">
    <property type="entry name" value="FI06402P-RELATED"/>
    <property type="match status" value="1"/>
</dbReference>
<dbReference type="Gene3D" id="2.10.90.10">
    <property type="entry name" value="Cystine-knot cytokines"/>
    <property type="match status" value="1"/>
</dbReference>
<proteinExistence type="predicted"/>
<organism evidence="1">
    <name type="scientific">Cyprideis torosa</name>
    <dbReference type="NCBI Taxonomy" id="163714"/>
    <lineage>
        <taxon>Eukaryota</taxon>
        <taxon>Metazoa</taxon>
        <taxon>Ecdysozoa</taxon>
        <taxon>Arthropoda</taxon>
        <taxon>Crustacea</taxon>
        <taxon>Oligostraca</taxon>
        <taxon>Ostracoda</taxon>
        <taxon>Podocopa</taxon>
        <taxon>Podocopida</taxon>
        <taxon>Cytherocopina</taxon>
        <taxon>Cytheroidea</taxon>
        <taxon>Cytherideidae</taxon>
        <taxon>Cyprideis</taxon>
    </lineage>
</organism>
<accession>A0A7R8W206</accession>
<dbReference type="SUPFAM" id="SSF57501">
    <property type="entry name" value="Cystine-knot cytokines"/>
    <property type="match status" value="1"/>
</dbReference>
<dbReference type="GO" id="GO:0035099">
    <property type="term" value="P:hemocyte migration"/>
    <property type="evidence" value="ECO:0007669"/>
    <property type="project" value="TreeGrafter"/>
</dbReference>
<name>A0A7R8W206_9CRUS</name>
<reference evidence="1" key="1">
    <citation type="submission" date="2020-11" db="EMBL/GenBank/DDBJ databases">
        <authorList>
            <person name="Tran Van P."/>
        </authorList>
    </citation>
    <scope>NUCLEOTIDE SEQUENCE</scope>
</reference>
<dbReference type="PANTHER" id="PTHR21719:SF1">
    <property type="entry name" value="FI06402P-RELATED"/>
    <property type="match status" value="1"/>
</dbReference>